<protein>
    <submittedName>
        <fullName evidence="1">Uncharacterized protein</fullName>
    </submittedName>
</protein>
<proteinExistence type="predicted"/>
<gene>
    <name evidence="1" type="ORF">LCGC14_1281550</name>
</gene>
<dbReference type="AlphaFoldDB" id="A0A0F9NY26"/>
<organism evidence="1">
    <name type="scientific">marine sediment metagenome</name>
    <dbReference type="NCBI Taxonomy" id="412755"/>
    <lineage>
        <taxon>unclassified sequences</taxon>
        <taxon>metagenomes</taxon>
        <taxon>ecological metagenomes</taxon>
    </lineage>
</organism>
<evidence type="ECO:0000313" key="1">
    <source>
        <dbReference type="EMBL" id="KKM86172.1"/>
    </source>
</evidence>
<comment type="caution">
    <text evidence="1">The sequence shown here is derived from an EMBL/GenBank/DDBJ whole genome shotgun (WGS) entry which is preliminary data.</text>
</comment>
<name>A0A0F9NY26_9ZZZZ</name>
<reference evidence="1" key="1">
    <citation type="journal article" date="2015" name="Nature">
        <title>Complex archaea that bridge the gap between prokaryotes and eukaryotes.</title>
        <authorList>
            <person name="Spang A."/>
            <person name="Saw J.H."/>
            <person name="Jorgensen S.L."/>
            <person name="Zaremba-Niedzwiedzka K."/>
            <person name="Martijn J."/>
            <person name="Lind A.E."/>
            <person name="van Eijk R."/>
            <person name="Schleper C."/>
            <person name="Guy L."/>
            <person name="Ettema T.J."/>
        </authorList>
    </citation>
    <scope>NUCLEOTIDE SEQUENCE</scope>
</reference>
<dbReference type="EMBL" id="LAZR01007294">
    <property type="protein sequence ID" value="KKM86172.1"/>
    <property type="molecule type" value="Genomic_DNA"/>
</dbReference>
<accession>A0A0F9NY26</accession>
<sequence length="213" mass="24779">MEVPTIEMSTEQAREKLAAYERALRRTTDPEIAAAIEGYREMAKGRTLVDIQQVFRECPVDDIGRPRLAIARADRASVRLLWPARSPWCHFLTNADLGFDRSWPELIRSIHMGRHHEHHTIKSWNPSGGATPADLDGYALVPMVPPDVLRARSMRRNRWILWEVEEWSDSRLTPEPDRDPWLLRYLEGTLYVVVGEWELTDLERAIMRGRTDR</sequence>